<comment type="caution">
    <text evidence="8">The sequence shown here is derived from an EMBL/GenBank/DDBJ whole genome shotgun (WGS) entry which is preliminary data.</text>
</comment>
<dbReference type="AlphaFoldDB" id="A0A0G1RVU0"/>
<evidence type="ECO:0000256" key="3">
    <source>
        <dbReference type="ARBA" id="ARBA00022692"/>
    </source>
</evidence>
<feature type="transmembrane region" description="Helical" evidence="6">
    <location>
        <begin position="7"/>
        <end position="28"/>
    </location>
</feature>
<comment type="subcellular location">
    <subcellularLocation>
        <location evidence="1">Cell membrane</location>
        <topology evidence="1">Multi-pass membrane protein</topology>
    </subcellularLocation>
</comment>
<gene>
    <name evidence="8" type="ORF">UX85_C0004G0169</name>
</gene>
<dbReference type="InterPro" id="IPR000620">
    <property type="entry name" value="EamA_dom"/>
</dbReference>
<dbReference type="InterPro" id="IPR050638">
    <property type="entry name" value="AA-Vitamin_Transporters"/>
</dbReference>
<dbReference type="SUPFAM" id="SSF103481">
    <property type="entry name" value="Multidrug resistance efflux transporter EmrE"/>
    <property type="match status" value="2"/>
</dbReference>
<evidence type="ECO:0000256" key="1">
    <source>
        <dbReference type="ARBA" id="ARBA00004651"/>
    </source>
</evidence>
<evidence type="ECO:0000256" key="6">
    <source>
        <dbReference type="SAM" id="Phobius"/>
    </source>
</evidence>
<dbReference type="EMBL" id="LCNT01000004">
    <property type="protein sequence ID" value="KKU61247.1"/>
    <property type="molecule type" value="Genomic_DNA"/>
</dbReference>
<evidence type="ECO:0000313" key="8">
    <source>
        <dbReference type="EMBL" id="KKU61247.1"/>
    </source>
</evidence>
<dbReference type="PANTHER" id="PTHR32322:SF18">
    <property type="entry name" value="S-ADENOSYLMETHIONINE_S-ADENOSYLHOMOCYSTEINE TRANSPORTER"/>
    <property type="match status" value="1"/>
</dbReference>
<keyword evidence="3 6" id="KW-0812">Transmembrane</keyword>
<dbReference type="GO" id="GO:0005886">
    <property type="term" value="C:plasma membrane"/>
    <property type="evidence" value="ECO:0007669"/>
    <property type="project" value="UniProtKB-SubCell"/>
</dbReference>
<sequence>MNKTDGVKLALATAGFSGAAVFINGLVVKAVGDALVFTTLKNLGVALVVAAMLLSRGVDWRQVRQNWFKLLAIAVIGGSLPFYLFFEGLRQAASVNAALIHKTLVFWVALWAIPVLKEKVSLKQLLALGLIFGSNLVIGGYQGLVWGRGETMILAATILWAVENVIAKVALRQVAVDTVVGARMILGSILLLLATLATGKMGLIFKLSIGQWGLTAVSVGLLAGYVLSWYRALKQAPVTLVATVLTLATLVTNGLSAIFVTHNLNLGFIYQSVLLVAGAWFFYTEAKRLRDEGRFALR</sequence>
<feature type="transmembrane region" description="Helical" evidence="6">
    <location>
        <begin position="209"/>
        <end position="227"/>
    </location>
</feature>
<evidence type="ECO:0000256" key="5">
    <source>
        <dbReference type="ARBA" id="ARBA00023136"/>
    </source>
</evidence>
<dbReference type="InterPro" id="IPR037185">
    <property type="entry name" value="EmrE-like"/>
</dbReference>
<keyword evidence="4 6" id="KW-1133">Transmembrane helix</keyword>
<name>A0A0G1RVU0_9BACT</name>
<evidence type="ECO:0000259" key="7">
    <source>
        <dbReference type="Pfam" id="PF00892"/>
    </source>
</evidence>
<dbReference type="PANTHER" id="PTHR32322">
    <property type="entry name" value="INNER MEMBRANE TRANSPORTER"/>
    <property type="match status" value="1"/>
</dbReference>
<feature type="transmembrane region" description="Helical" evidence="6">
    <location>
        <begin position="239"/>
        <end position="260"/>
    </location>
</feature>
<feature type="domain" description="EamA" evidence="7">
    <location>
        <begin position="6"/>
        <end position="138"/>
    </location>
</feature>
<feature type="domain" description="EamA" evidence="7">
    <location>
        <begin position="149"/>
        <end position="283"/>
    </location>
</feature>
<feature type="transmembrane region" description="Helical" evidence="6">
    <location>
        <begin position="92"/>
        <end position="113"/>
    </location>
</feature>
<feature type="transmembrane region" description="Helical" evidence="6">
    <location>
        <begin position="266"/>
        <end position="284"/>
    </location>
</feature>
<dbReference type="Proteomes" id="UP000033860">
    <property type="component" value="Unassembled WGS sequence"/>
</dbReference>
<accession>A0A0G1RVU0</accession>
<organism evidence="8 9">
    <name type="scientific">Candidatus Beckwithbacteria bacterium GW2011_GWB1_47_15</name>
    <dbReference type="NCBI Taxonomy" id="1618371"/>
    <lineage>
        <taxon>Bacteria</taxon>
        <taxon>Candidatus Beckwithiibacteriota</taxon>
    </lineage>
</organism>
<evidence type="ECO:0000256" key="4">
    <source>
        <dbReference type="ARBA" id="ARBA00022989"/>
    </source>
</evidence>
<keyword evidence="2" id="KW-1003">Cell membrane</keyword>
<feature type="transmembrane region" description="Helical" evidence="6">
    <location>
        <begin position="34"/>
        <end position="55"/>
    </location>
</feature>
<keyword evidence="5 6" id="KW-0472">Membrane</keyword>
<dbReference type="Pfam" id="PF00892">
    <property type="entry name" value="EamA"/>
    <property type="match status" value="2"/>
</dbReference>
<feature type="transmembrane region" description="Helical" evidence="6">
    <location>
        <begin position="67"/>
        <end position="86"/>
    </location>
</feature>
<feature type="transmembrane region" description="Helical" evidence="6">
    <location>
        <begin position="183"/>
        <end position="203"/>
    </location>
</feature>
<evidence type="ECO:0000313" key="9">
    <source>
        <dbReference type="Proteomes" id="UP000033860"/>
    </source>
</evidence>
<protein>
    <recommendedName>
        <fullName evidence="7">EamA domain-containing protein</fullName>
    </recommendedName>
</protein>
<evidence type="ECO:0000256" key="2">
    <source>
        <dbReference type="ARBA" id="ARBA00022475"/>
    </source>
</evidence>
<feature type="transmembrane region" description="Helical" evidence="6">
    <location>
        <begin position="125"/>
        <end position="146"/>
    </location>
</feature>
<reference evidence="8 9" key="1">
    <citation type="journal article" date="2015" name="Nature">
        <title>rRNA introns, odd ribosomes, and small enigmatic genomes across a large radiation of phyla.</title>
        <authorList>
            <person name="Brown C.T."/>
            <person name="Hug L.A."/>
            <person name="Thomas B.C."/>
            <person name="Sharon I."/>
            <person name="Castelle C.J."/>
            <person name="Singh A."/>
            <person name="Wilkins M.J."/>
            <person name="Williams K.H."/>
            <person name="Banfield J.F."/>
        </authorList>
    </citation>
    <scope>NUCLEOTIDE SEQUENCE [LARGE SCALE GENOMIC DNA]</scope>
</reference>
<proteinExistence type="predicted"/>